<evidence type="ECO:0000313" key="3">
    <source>
        <dbReference type="Proteomes" id="UP000481327"/>
    </source>
</evidence>
<proteinExistence type="predicted"/>
<protein>
    <submittedName>
        <fullName evidence="2">Helix-turn-helix domain-containing protein</fullName>
    </submittedName>
</protein>
<dbReference type="Proteomes" id="UP000481327">
    <property type="component" value="Unassembled WGS sequence"/>
</dbReference>
<dbReference type="EMBL" id="WIOL01000003">
    <property type="protein sequence ID" value="MQT17406.1"/>
    <property type="molecule type" value="Genomic_DNA"/>
</dbReference>
<feature type="domain" description="HTH cro/C1-type" evidence="1">
    <location>
        <begin position="5"/>
        <end position="61"/>
    </location>
</feature>
<accession>A0A7C9KXT1</accession>
<name>A0A7C9KXT1_9SPHN</name>
<dbReference type="InterPro" id="IPR001387">
    <property type="entry name" value="Cro/C1-type_HTH"/>
</dbReference>
<dbReference type="SUPFAM" id="SSF47413">
    <property type="entry name" value="lambda repressor-like DNA-binding domains"/>
    <property type="match status" value="1"/>
</dbReference>
<dbReference type="RefSeq" id="WP_152578251.1">
    <property type="nucleotide sequence ID" value="NZ_JAATJI010000002.1"/>
</dbReference>
<comment type="caution">
    <text evidence="2">The sequence shown here is derived from an EMBL/GenBank/DDBJ whole genome shotgun (WGS) entry which is preliminary data.</text>
</comment>
<sequence length="187" mass="19841">MLTRIREVRKAKGLTLLDVAENCVPPTTAQTIGRLETGTRTVSVGWLNRIAAALGVESSELVTLADRPDIAVAAILATDGAQAPRKPLTVVPPAPTSAQVGILVEAAQGEYRAGDVLWAENLAAADYGRAINRDVLVPRPVGRFVFGRLVAVDGSRLQVLPLTPGARQQVIADAPWLAVVRTLIRTL</sequence>
<dbReference type="Pfam" id="PF01381">
    <property type="entry name" value="HTH_3"/>
    <property type="match status" value="1"/>
</dbReference>
<dbReference type="GO" id="GO:0003677">
    <property type="term" value="F:DNA binding"/>
    <property type="evidence" value="ECO:0007669"/>
    <property type="project" value="InterPro"/>
</dbReference>
<dbReference type="PROSITE" id="PS50943">
    <property type="entry name" value="HTH_CROC1"/>
    <property type="match status" value="1"/>
</dbReference>
<dbReference type="CDD" id="cd00093">
    <property type="entry name" value="HTH_XRE"/>
    <property type="match status" value="1"/>
</dbReference>
<reference evidence="2 3" key="1">
    <citation type="submission" date="2019-09" db="EMBL/GenBank/DDBJ databases">
        <title>Polymorphobacter sp. isolated from a lake in China.</title>
        <authorList>
            <person name="Liu Z."/>
        </authorList>
    </citation>
    <scope>NUCLEOTIDE SEQUENCE [LARGE SCALE GENOMIC DNA]</scope>
    <source>
        <strain evidence="2 3">D40P</strain>
    </source>
</reference>
<organism evidence="2 3">
    <name type="scientific">Sandarakinorhabdus fusca</name>
    <dbReference type="NCBI Taxonomy" id="1439888"/>
    <lineage>
        <taxon>Bacteria</taxon>
        <taxon>Pseudomonadati</taxon>
        <taxon>Pseudomonadota</taxon>
        <taxon>Alphaproteobacteria</taxon>
        <taxon>Sphingomonadales</taxon>
        <taxon>Sphingosinicellaceae</taxon>
        <taxon>Sandarakinorhabdus</taxon>
    </lineage>
</organism>
<dbReference type="Gene3D" id="1.10.260.40">
    <property type="entry name" value="lambda repressor-like DNA-binding domains"/>
    <property type="match status" value="1"/>
</dbReference>
<keyword evidence="3" id="KW-1185">Reference proteome</keyword>
<dbReference type="InterPro" id="IPR010982">
    <property type="entry name" value="Lambda_DNA-bd_dom_sf"/>
</dbReference>
<gene>
    <name evidence="2" type="ORF">F3168_09040</name>
</gene>
<dbReference type="AlphaFoldDB" id="A0A7C9KXT1"/>
<evidence type="ECO:0000313" key="2">
    <source>
        <dbReference type="EMBL" id="MQT17406.1"/>
    </source>
</evidence>
<dbReference type="SMART" id="SM00530">
    <property type="entry name" value="HTH_XRE"/>
    <property type="match status" value="1"/>
</dbReference>
<dbReference type="OrthoDB" id="7404022at2"/>
<evidence type="ECO:0000259" key="1">
    <source>
        <dbReference type="PROSITE" id="PS50943"/>
    </source>
</evidence>